<organism evidence="1 2">
    <name type="scientific">Thalassospira aquimaris</name>
    <dbReference type="NCBI Taxonomy" id="3037796"/>
    <lineage>
        <taxon>Bacteria</taxon>
        <taxon>Pseudomonadati</taxon>
        <taxon>Pseudomonadota</taxon>
        <taxon>Alphaproteobacteria</taxon>
        <taxon>Rhodospirillales</taxon>
        <taxon>Thalassospiraceae</taxon>
        <taxon>Thalassospira</taxon>
    </lineage>
</organism>
<dbReference type="RefSeq" id="WP_258547896.1">
    <property type="nucleotide sequence ID" value="NZ_JARSBO010000008.1"/>
</dbReference>
<dbReference type="SUPFAM" id="SSF51004">
    <property type="entry name" value="C-terminal (heme d1) domain of cytochrome cd1-nitrite reductase"/>
    <property type="match status" value="1"/>
</dbReference>
<dbReference type="Proteomes" id="UP001529180">
    <property type="component" value="Unassembled WGS sequence"/>
</dbReference>
<dbReference type="InterPro" id="IPR011048">
    <property type="entry name" value="Haem_d1_sf"/>
</dbReference>
<name>A0ABT6GEM4_9PROT</name>
<dbReference type="PANTHER" id="PTHR47197">
    <property type="entry name" value="PROTEIN NIRF"/>
    <property type="match status" value="1"/>
</dbReference>
<proteinExistence type="predicted"/>
<dbReference type="CDD" id="cd20778">
    <property type="entry name" value="8prop_hemeD1_NirF"/>
    <property type="match status" value="1"/>
</dbReference>
<dbReference type="PANTHER" id="PTHR47197:SF3">
    <property type="entry name" value="DIHYDRO-HEME D1 DEHYDROGENASE"/>
    <property type="match status" value="1"/>
</dbReference>
<accession>A0ABT6GEM4</accession>
<dbReference type="EMBL" id="JARSBO010000008">
    <property type="protein sequence ID" value="MDG4720435.1"/>
    <property type="molecule type" value="Genomic_DNA"/>
</dbReference>
<keyword evidence="2" id="KW-1185">Reference proteome</keyword>
<dbReference type="InterPro" id="IPR003143">
    <property type="entry name" value="Cyt_cd1_C_sf"/>
</dbReference>
<dbReference type="Gene3D" id="2.140.10.20">
    <property type="entry name" value="C-terminal (heme d1) domain of cytochrome cd1-nitrite reductase"/>
    <property type="match status" value="1"/>
</dbReference>
<evidence type="ECO:0000313" key="1">
    <source>
        <dbReference type="EMBL" id="MDG4720435.1"/>
    </source>
</evidence>
<comment type="caution">
    <text evidence="1">The sequence shown here is derived from an EMBL/GenBank/DDBJ whole genome shotgun (WGS) entry which is preliminary data.</text>
</comment>
<evidence type="ECO:0000313" key="2">
    <source>
        <dbReference type="Proteomes" id="UP001529180"/>
    </source>
</evidence>
<reference evidence="1 2" key="1">
    <citation type="submission" date="2023-03" db="EMBL/GenBank/DDBJ databases">
        <title>Strain FZY0004 represents a novel species in the genus Thalassospira isolated from seawater.</title>
        <authorList>
            <person name="Fu Z.-Y."/>
        </authorList>
    </citation>
    <scope>NUCLEOTIDE SEQUENCE [LARGE SCALE GENOMIC DNA]</scope>
    <source>
        <strain evidence="1 2">FZY0004</strain>
    </source>
</reference>
<dbReference type="Pfam" id="PF02239">
    <property type="entry name" value="Cytochrom_D1"/>
    <property type="match status" value="1"/>
</dbReference>
<gene>
    <name evidence="1" type="ORF">P7680_15640</name>
</gene>
<dbReference type="InterPro" id="IPR051200">
    <property type="entry name" value="Host-pathogen_enzymatic-act"/>
</dbReference>
<sequence length="407" mass="44037">MDQLPPTRERQTVGTTMRNCVVACCVLFLGACSSAPSSLRGTADLATVIARADGQVAILDTTAHQWTGKVAGLGDLSHASIVYSRNGQFAFVFGRDGGLTKVDILNQTIVGRAMQAGNSIGGAISQDGKLVAVANYEPGGVRVFDSQTLDLVADIPATIGKGPDRSKVVGLVDAPGNRFVFSLWDSGEIWIVDFSSGTTPEITRFENIGTQPYDALITPDGRYYIAGLFGEDGMVMIDLWHPENGVRRILDHYGKGETRLPVYKMPHLEGWAVAGKQAFVPAVGRHEVLVIDTDSWKETGRIAVHGQPVFVMAHPDGKHVWVNFSVPDYDTVQIIDTESLEISGELKPGTGVLHMEFSPRGDQVWLSVRDDNKVIGYNPYTLTRFAELPLPSPSGIFMSHRAGQTGL</sequence>
<protein>
    <submittedName>
        <fullName evidence="1">Cytochrome D1 domain-containing protein</fullName>
    </submittedName>
</protein>